<dbReference type="GO" id="GO:0006121">
    <property type="term" value="P:mitochondrial electron transport, succinate to ubiquinone"/>
    <property type="evidence" value="ECO:0007669"/>
    <property type="project" value="TreeGrafter"/>
</dbReference>
<dbReference type="Gene3D" id="1.20.1300.10">
    <property type="entry name" value="Fumarate reductase/succinate dehydrogenase, transmembrane subunit"/>
    <property type="match status" value="1"/>
</dbReference>
<dbReference type="PANTHER" id="PTHR13337">
    <property type="entry name" value="SUCCINATE DEHYDROGENASE"/>
    <property type="match status" value="1"/>
</dbReference>
<evidence type="ECO:0000256" key="6">
    <source>
        <dbReference type="ARBA" id="ARBA00022946"/>
    </source>
</evidence>
<evidence type="ECO:0000256" key="11">
    <source>
        <dbReference type="PIRSR" id="PIRSR607992-2"/>
    </source>
</evidence>
<dbReference type="Proteomes" id="UP000237144">
    <property type="component" value="Unassembled WGS sequence"/>
</dbReference>
<evidence type="ECO:0000256" key="9">
    <source>
        <dbReference type="ARBA" id="ARBA00023136"/>
    </source>
</evidence>
<protein>
    <recommendedName>
        <fullName evidence="12">Succinate dehydrogenase [ubiquinone] cytochrome b small subunit</fullName>
    </recommendedName>
</protein>
<evidence type="ECO:0000256" key="12">
    <source>
        <dbReference type="RuleBase" id="RU364031"/>
    </source>
</evidence>
<dbReference type="PANTHER" id="PTHR13337:SF2">
    <property type="entry name" value="SUCCINATE DEHYDROGENASE [UBIQUINONE] CYTOCHROME B SMALL SUBUNIT, MITOCHONDRIAL"/>
    <property type="match status" value="1"/>
</dbReference>
<dbReference type="GO" id="GO:0006099">
    <property type="term" value="P:tricarboxylic acid cycle"/>
    <property type="evidence" value="ECO:0007669"/>
    <property type="project" value="TreeGrafter"/>
</dbReference>
<proteinExistence type="inferred from homology"/>
<evidence type="ECO:0000256" key="5">
    <source>
        <dbReference type="ARBA" id="ARBA00022792"/>
    </source>
</evidence>
<evidence type="ECO:0000256" key="1">
    <source>
        <dbReference type="ARBA" id="ARBA00004448"/>
    </source>
</evidence>
<keyword evidence="14" id="KW-1185">Reference proteome</keyword>
<evidence type="ECO:0000256" key="7">
    <source>
        <dbReference type="ARBA" id="ARBA00022989"/>
    </source>
</evidence>
<keyword evidence="9 12" id="KW-0472">Membrane</keyword>
<evidence type="ECO:0000256" key="2">
    <source>
        <dbReference type="ARBA" id="ARBA00007294"/>
    </source>
</evidence>
<dbReference type="Pfam" id="PF05328">
    <property type="entry name" value="CybS"/>
    <property type="match status" value="1"/>
</dbReference>
<dbReference type="GO" id="GO:0046872">
    <property type="term" value="F:metal ion binding"/>
    <property type="evidence" value="ECO:0007669"/>
    <property type="project" value="UniProtKB-KW"/>
</dbReference>
<gene>
    <name evidence="13" type="ORF">BMF94_2081</name>
</gene>
<dbReference type="CDD" id="cd03496">
    <property type="entry name" value="SQR_TypeC_CybS"/>
    <property type="match status" value="1"/>
</dbReference>
<feature type="binding site" description="axial binding residue" evidence="11">
    <location>
        <position position="99"/>
    </location>
    <ligand>
        <name>heme b</name>
        <dbReference type="ChEBI" id="CHEBI:60344"/>
        <note>ligand shared with SDHC</note>
    </ligand>
    <ligandPart>
        <name>Fe</name>
        <dbReference type="ChEBI" id="CHEBI:18248"/>
    </ligandPart>
</feature>
<dbReference type="OrthoDB" id="18577at2759"/>
<dbReference type="AlphaFoldDB" id="A0A2S5BDH4"/>
<keyword evidence="3" id="KW-0813">Transport</keyword>
<evidence type="ECO:0000256" key="4">
    <source>
        <dbReference type="ARBA" id="ARBA00022692"/>
    </source>
</evidence>
<evidence type="ECO:0000313" key="14">
    <source>
        <dbReference type="Proteomes" id="UP000237144"/>
    </source>
</evidence>
<organism evidence="13 14">
    <name type="scientific">Rhodotorula taiwanensis</name>
    <dbReference type="NCBI Taxonomy" id="741276"/>
    <lineage>
        <taxon>Eukaryota</taxon>
        <taxon>Fungi</taxon>
        <taxon>Dikarya</taxon>
        <taxon>Basidiomycota</taxon>
        <taxon>Pucciniomycotina</taxon>
        <taxon>Microbotryomycetes</taxon>
        <taxon>Sporidiobolales</taxon>
        <taxon>Sporidiobolaceae</taxon>
        <taxon>Rhodotorula</taxon>
    </lineage>
</organism>
<dbReference type="EMBL" id="PJQD01000021">
    <property type="protein sequence ID" value="POY74808.1"/>
    <property type="molecule type" value="Genomic_DNA"/>
</dbReference>
<keyword evidence="11" id="KW-0479">Metal-binding</keyword>
<comment type="caution">
    <text evidence="13">The sequence shown here is derived from an EMBL/GenBank/DDBJ whole genome shotgun (WGS) entry which is preliminary data.</text>
</comment>
<dbReference type="STRING" id="741276.A0A2S5BDH4"/>
<evidence type="ECO:0000256" key="3">
    <source>
        <dbReference type="ARBA" id="ARBA00022448"/>
    </source>
</evidence>
<evidence type="ECO:0000256" key="10">
    <source>
        <dbReference type="PIRSR" id="PIRSR607992-1"/>
    </source>
</evidence>
<keyword evidence="4" id="KW-0812">Transmembrane</keyword>
<sequence>MSMTMLRTTARPALVRPFAARAFYAGRPLAAANSAAAQHVEGTVNDPTTFPAPNKAHGQYHWTFERLLSAALVPLVGATAVSSANPLLDGVLCTAIVAHSHMGFDNILTDYLHPRKFPVLGRIMMWGLRLMTAGVLVGIYQFETNDIGLTELLKKMWRAHETKKPLTE</sequence>
<keyword evidence="5 12" id="KW-0999">Mitochondrion inner membrane</keyword>
<comment type="subcellular location">
    <subcellularLocation>
        <location evidence="1 12">Mitochondrion inner membrane</location>
        <topology evidence="1 12">Multi-pass membrane protein</topology>
    </subcellularLocation>
</comment>
<evidence type="ECO:0000256" key="8">
    <source>
        <dbReference type="ARBA" id="ARBA00023128"/>
    </source>
</evidence>
<evidence type="ECO:0000313" key="13">
    <source>
        <dbReference type="EMBL" id="POY74808.1"/>
    </source>
</evidence>
<dbReference type="GO" id="GO:0020037">
    <property type="term" value="F:heme binding"/>
    <property type="evidence" value="ECO:0007669"/>
    <property type="project" value="TreeGrafter"/>
</dbReference>
<feature type="binding site" evidence="10">
    <location>
        <position position="111"/>
    </location>
    <ligand>
        <name>a ubiquinone</name>
        <dbReference type="ChEBI" id="CHEBI:16389"/>
        <note>ligand shared with IP/SDHB</note>
    </ligand>
</feature>
<dbReference type="InterPro" id="IPR007992">
    <property type="entry name" value="CybS"/>
</dbReference>
<accession>A0A2S5BDH4</accession>
<keyword evidence="11" id="KW-0408">Iron</keyword>
<name>A0A2S5BDH4_9BASI</name>
<dbReference type="SUPFAM" id="SSF81343">
    <property type="entry name" value="Fumarate reductase respiratory complex transmembrane subunits"/>
    <property type="match status" value="1"/>
</dbReference>
<keyword evidence="7" id="KW-1133">Transmembrane helix</keyword>
<dbReference type="InterPro" id="IPR034804">
    <property type="entry name" value="SQR/QFR_C/D"/>
</dbReference>
<keyword evidence="8 12" id="KW-0496">Mitochondrion</keyword>
<reference evidence="13 14" key="1">
    <citation type="journal article" date="2018" name="Front. Microbiol.">
        <title>Prospects for Fungal Bioremediation of Acidic Radioactive Waste Sites: Characterization and Genome Sequence of Rhodotorula taiwanensis MD1149.</title>
        <authorList>
            <person name="Tkavc R."/>
            <person name="Matrosova V.Y."/>
            <person name="Grichenko O.E."/>
            <person name="Gostincar C."/>
            <person name="Volpe R.P."/>
            <person name="Klimenkova P."/>
            <person name="Gaidamakova E.K."/>
            <person name="Zhou C.E."/>
            <person name="Stewart B.J."/>
            <person name="Lyman M.G."/>
            <person name="Malfatti S.A."/>
            <person name="Rubinfeld B."/>
            <person name="Courtot M."/>
            <person name="Singh J."/>
            <person name="Dalgard C.L."/>
            <person name="Hamilton T."/>
            <person name="Frey K.G."/>
            <person name="Gunde-Cimerman N."/>
            <person name="Dugan L."/>
            <person name="Daly M.J."/>
        </authorList>
    </citation>
    <scope>NUCLEOTIDE SEQUENCE [LARGE SCALE GENOMIC DNA]</scope>
    <source>
        <strain evidence="13 14">MD1149</strain>
    </source>
</reference>
<keyword evidence="6 12" id="KW-0809">Transit peptide</keyword>
<comment type="similarity">
    <text evidence="2 12">Belongs to the CybS family.</text>
</comment>
<dbReference type="GO" id="GO:0048039">
    <property type="term" value="F:ubiquinone binding"/>
    <property type="evidence" value="ECO:0007669"/>
    <property type="project" value="TreeGrafter"/>
</dbReference>
<dbReference type="GO" id="GO:0005743">
    <property type="term" value="C:mitochondrial inner membrane"/>
    <property type="evidence" value="ECO:0007669"/>
    <property type="project" value="UniProtKB-SubCell"/>
</dbReference>